<dbReference type="Proteomes" id="UP000193200">
    <property type="component" value="Unassembled WGS sequence"/>
</dbReference>
<protein>
    <submittedName>
        <fullName evidence="1">Uncharacterized protein</fullName>
    </submittedName>
</protein>
<dbReference type="AlphaFoldDB" id="A0A1Y5TVE9"/>
<accession>A0A1Y5TVE9</accession>
<proteinExistence type="predicted"/>
<sequence>MKRTDRIQLMLNAEELDALDEWRFEMRMPSRAAAMRALMRLGLKLDLEREDLNMDPRTVSSSRIGVVDDVSGQSSFADGINALPLDAKTAALAKELAELRGSKPTDAVHEACAMALEAWREKPAARQGRLRVVDDN</sequence>
<dbReference type="InParanoid" id="A0A1Y5TVE9"/>
<dbReference type="EMBL" id="FWFR01000003">
    <property type="protein sequence ID" value="SLN73776.1"/>
    <property type="molecule type" value="Genomic_DNA"/>
</dbReference>
<gene>
    <name evidence="1" type="ORF">OCH7691_03659</name>
</gene>
<name>A0A1Y5TVE9_9PROT</name>
<evidence type="ECO:0000313" key="2">
    <source>
        <dbReference type="Proteomes" id="UP000193200"/>
    </source>
</evidence>
<organism evidence="1 2">
    <name type="scientific">Oceanibacterium hippocampi</name>
    <dbReference type="NCBI Taxonomy" id="745714"/>
    <lineage>
        <taxon>Bacteria</taxon>
        <taxon>Pseudomonadati</taxon>
        <taxon>Pseudomonadota</taxon>
        <taxon>Alphaproteobacteria</taxon>
        <taxon>Sneathiellales</taxon>
        <taxon>Sneathiellaceae</taxon>
        <taxon>Oceanibacterium</taxon>
    </lineage>
</organism>
<keyword evidence="2" id="KW-1185">Reference proteome</keyword>
<evidence type="ECO:0000313" key="1">
    <source>
        <dbReference type="EMBL" id="SLN73776.1"/>
    </source>
</evidence>
<reference evidence="1 2" key="1">
    <citation type="submission" date="2017-03" db="EMBL/GenBank/DDBJ databases">
        <authorList>
            <person name="Afonso C.L."/>
            <person name="Miller P.J."/>
            <person name="Scott M.A."/>
            <person name="Spackman E."/>
            <person name="Goraichik I."/>
            <person name="Dimitrov K.M."/>
            <person name="Suarez D.L."/>
            <person name="Swayne D.E."/>
        </authorList>
    </citation>
    <scope>NUCLEOTIDE SEQUENCE [LARGE SCALE GENOMIC DNA]</scope>
    <source>
        <strain evidence="1 2">CECT 7691</strain>
    </source>
</reference>